<evidence type="ECO:0000313" key="2">
    <source>
        <dbReference type="EMBL" id="TWU59204.1"/>
    </source>
</evidence>
<feature type="signal peptide" evidence="1">
    <location>
        <begin position="1"/>
        <end position="23"/>
    </location>
</feature>
<proteinExistence type="predicted"/>
<comment type="caution">
    <text evidence="2">The sequence shown here is derived from an EMBL/GenBank/DDBJ whole genome shotgun (WGS) entry which is preliminary data.</text>
</comment>
<dbReference type="GO" id="GO:0030246">
    <property type="term" value="F:carbohydrate binding"/>
    <property type="evidence" value="ECO:0007669"/>
    <property type="project" value="InterPro"/>
</dbReference>
<dbReference type="Proteomes" id="UP000318288">
    <property type="component" value="Unassembled WGS sequence"/>
</dbReference>
<dbReference type="InterPro" id="IPR013783">
    <property type="entry name" value="Ig-like_fold"/>
</dbReference>
<dbReference type="Gene3D" id="2.60.40.10">
    <property type="entry name" value="Immunoglobulins"/>
    <property type="match status" value="1"/>
</dbReference>
<sequence precursor="true">MKRLFAILSLLAIGPFVGVNAFAEDDSAQPRVVNHLTMNQWVRTEDGGQLTGRVFLPGIGGKAEALKGVTVAMKSRDGQVLRATTDAKGMFELSDVSSGVYALTARGENVFACCAMHVVDSSMSADVELPSQADIAVANVDYTVVNTAVIRYMPVNSQSLESSLESAKLDVLKDRIRSQDVFRVVQTEGGMKGRIHVAGAKFDALGDAQLTNVFLFKDGMEIDRKVTDQLGAFSFANVATGNYSIMAIGPDGIGLIGFELVDANVVSETASNVGADGTQLVGFGLFGNHHNIGNQCCCEEFAIQVAPCPEVVTCVEEVIIQEAPIVETIVDQGCGCGVPGEVMEGEVVMDGYGTPLNGGYGGGFGGGGGFSGGGGGFGGGGGGFGGIGGLAGLAATGAIIAATTSNDDNNAIVAPGVTSQSLPSN</sequence>
<keyword evidence="3" id="KW-1185">Reference proteome</keyword>
<evidence type="ECO:0000313" key="3">
    <source>
        <dbReference type="Proteomes" id="UP000318288"/>
    </source>
</evidence>
<dbReference type="EMBL" id="SJPW01000002">
    <property type="protein sequence ID" value="TWU59204.1"/>
    <property type="molecule type" value="Genomic_DNA"/>
</dbReference>
<feature type="chain" id="PRO_5023107356" description="Cna protein B-type domain protein" evidence="1">
    <location>
        <begin position="24"/>
        <end position="425"/>
    </location>
</feature>
<gene>
    <name evidence="2" type="ORF">Poly51_19900</name>
</gene>
<accession>A0A5C6FGA3</accession>
<evidence type="ECO:0008006" key="4">
    <source>
        <dbReference type="Google" id="ProtNLM"/>
    </source>
</evidence>
<dbReference type="AlphaFoldDB" id="A0A5C6FGA3"/>
<organism evidence="2 3">
    <name type="scientific">Rubripirellula tenax</name>
    <dbReference type="NCBI Taxonomy" id="2528015"/>
    <lineage>
        <taxon>Bacteria</taxon>
        <taxon>Pseudomonadati</taxon>
        <taxon>Planctomycetota</taxon>
        <taxon>Planctomycetia</taxon>
        <taxon>Pirellulales</taxon>
        <taxon>Pirellulaceae</taxon>
        <taxon>Rubripirellula</taxon>
    </lineage>
</organism>
<reference evidence="2 3" key="1">
    <citation type="submission" date="2019-02" db="EMBL/GenBank/DDBJ databases">
        <title>Deep-cultivation of Planctomycetes and their phenomic and genomic characterization uncovers novel biology.</title>
        <authorList>
            <person name="Wiegand S."/>
            <person name="Jogler M."/>
            <person name="Boedeker C."/>
            <person name="Pinto D."/>
            <person name="Vollmers J."/>
            <person name="Rivas-Marin E."/>
            <person name="Kohn T."/>
            <person name="Peeters S.H."/>
            <person name="Heuer A."/>
            <person name="Rast P."/>
            <person name="Oberbeckmann S."/>
            <person name="Bunk B."/>
            <person name="Jeske O."/>
            <person name="Meyerdierks A."/>
            <person name="Storesund J.E."/>
            <person name="Kallscheuer N."/>
            <person name="Luecker S."/>
            <person name="Lage O.M."/>
            <person name="Pohl T."/>
            <person name="Merkel B.J."/>
            <person name="Hornburger P."/>
            <person name="Mueller R.-W."/>
            <person name="Bruemmer F."/>
            <person name="Labrenz M."/>
            <person name="Spormann A.M."/>
            <person name="Op Den Camp H."/>
            <person name="Overmann J."/>
            <person name="Amann R."/>
            <person name="Jetten M.S.M."/>
            <person name="Mascher T."/>
            <person name="Medema M.H."/>
            <person name="Devos D.P."/>
            <person name="Kaster A.-K."/>
            <person name="Ovreas L."/>
            <person name="Rohde M."/>
            <person name="Galperin M.Y."/>
            <person name="Jogler C."/>
        </authorList>
    </citation>
    <scope>NUCLEOTIDE SEQUENCE [LARGE SCALE GENOMIC DNA]</scope>
    <source>
        <strain evidence="2 3">Poly51</strain>
    </source>
</reference>
<dbReference type="SUPFAM" id="SSF49452">
    <property type="entry name" value="Starch-binding domain-like"/>
    <property type="match status" value="1"/>
</dbReference>
<dbReference type="RefSeq" id="WP_186775436.1">
    <property type="nucleotide sequence ID" value="NZ_SJPW01000002.1"/>
</dbReference>
<protein>
    <recommendedName>
        <fullName evidence="4">Cna protein B-type domain protein</fullName>
    </recommendedName>
</protein>
<name>A0A5C6FGA3_9BACT</name>
<dbReference type="InterPro" id="IPR013784">
    <property type="entry name" value="Carb-bd-like_fold"/>
</dbReference>
<keyword evidence="1" id="KW-0732">Signal</keyword>
<evidence type="ECO:0000256" key="1">
    <source>
        <dbReference type="SAM" id="SignalP"/>
    </source>
</evidence>